<dbReference type="InterPro" id="IPR052458">
    <property type="entry name" value="PcG_PRC1-like_component"/>
</dbReference>
<dbReference type="SMART" id="SM00298">
    <property type="entry name" value="CHROMO"/>
    <property type="match status" value="1"/>
</dbReference>
<dbReference type="InterPro" id="IPR023779">
    <property type="entry name" value="Chromodomain_CS"/>
</dbReference>
<organism evidence="5 6">
    <name type="scientific">Brachionus plicatilis</name>
    <name type="common">Marine rotifer</name>
    <name type="synonym">Brachionus muelleri</name>
    <dbReference type="NCBI Taxonomy" id="10195"/>
    <lineage>
        <taxon>Eukaryota</taxon>
        <taxon>Metazoa</taxon>
        <taxon>Spiralia</taxon>
        <taxon>Gnathifera</taxon>
        <taxon>Rotifera</taxon>
        <taxon>Eurotatoria</taxon>
        <taxon>Monogononta</taxon>
        <taxon>Pseudotrocha</taxon>
        <taxon>Ploima</taxon>
        <taxon>Brachionidae</taxon>
        <taxon>Brachionus</taxon>
    </lineage>
</organism>
<dbReference type="PANTHER" id="PTHR46389">
    <property type="entry name" value="POLYCOMB GROUP PROTEIN PC"/>
    <property type="match status" value="1"/>
</dbReference>
<dbReference type="InterPro" id="IPR023780">
    <property type="entry name" value="Chromo_domain"/>
</dbReference>
<dbReference type="EMBL" id="REGN01004310">
    <property type="protein sequence ID" value="RNA18069.1"/>
    <property type="molecule type" value="Genomic_DNA"/>
</dbReference>
<dbReference type="InterPro" id="IPR033773">
    <property type="entry name" value="CBX7_C"/>
</dbReference>
<evidence type="ECO:0000256" key="3">
    <source>
        <dbReference type="SAM" id="MobiDB-lite"/>
    </source>
</evidence>
<keyword evidence="2" id="KW-0539">Nucleus</keyword>
<dbReference type="AlphaFoldDB" id="A0A3M7R3P0"/>
<evidence type="ECO:0000313" key="6">
    <source>
        <dbReference type="Proteomes" id="UP000276133"/>
    </source>
</evidence>
<dbReference type="Proteomes" id="UP000276133">
    <property type="component" value="Unassembled WGS sequence"/>
</dbReference>
<keyword evidence="6" id="KW-1185">Reference proteome</keyword>
<feature type="compositionally biased region" description="Basic and acidic residues" evidence="3">
    <location>
        <begin position="161"/>
        <end position="173"/>
    </location>
</feature>
<dbReference type="GO" id="GO:0035102">
    <property type="term" value="C:PRC1 complex"/>
    <property type="evidence" value="ECO:0007669"/>
    <property type="project" value="TreeGrafter"/>
</dbReference>
<dbReference type="OrthoDB" id="1918685at2759"/>
<dbReference type="STRING" id="10195.A0A3M7R3P0"/>
<dbReference type="PROSITE" id="PS50013">
    <property type="entry name" value="CHROMO_2"/>
    <property type="match status" value="1"/>
</dbReference>
<dbReference type="Pfam" id="PF00385">
    <property type="entry name" value="Chromo"/>
    <property type="match status" value="1"/>
</dbReference>
<evidence type="ECO:0000313" key="5">
    <source>
        <dbReference type="EMBL" id="RNA18069.1"/>
    </source>
</evidence>
<protein>
    <submittedName>
        <fullName evidence="5">Chromobox 2</fullName>
    </submittedName>
</protein>
<dbReference type="GO" id="GO:0003682">
    <property type="term" value="F:chromatin binding"/>
    <property type="evidence" value="ECO:0007669"/>
    <property type="project" value="TreeGrafter"/>
</dbReference>
<sequence>MSSQNNDIYSAEKILKHKKIKGKRHYLIKWLDWDESHNTWEPERNIFDRQLIDNYFQVLNSKKKQAKIKEAEASAAEGPGDAKEQNELESEIRSAKRLAEGLRPIKPLTNSMKRVSSTNSLSSESSVYSASKSHRRRKVSSSASSNCSSKKRALRANRVRISSESDHSSHRQIQDASTDSDSECDEKKIIKGLKRNKIADLTDEEGGEKNSCKDRKDSDADSFNTFFTTHTTEDVVITDITSGVVTVTIKECISPDGFFKRRDT</sequence>
<dbReference type="GO" id="GO:0000785">
    <property type="term" value="C:chromatin"/>
    <property type="evidence" value="ECO:0007669"/>
    <property type="project" value="TreeGrafter"/>
</dbReference>
<feature type="domain" description="Chromo" evidence="4">
    <location>
        <begin position="9"/>
        <end position="67"/>
    </location>
</feature>
<reference evidence="5 6" key="1">
    <citation type="journal article" date="2018" name="Sci. Rep.">
        <title>Genomic signatures of local adaptation to the degree of environmental predictability in rotifers.</title>
        <authorList>
            <person name="Franch-Gras L."/>
            <person name="Hahn C."/>
            <person name="Garcia-Roger E.M."/>
            <person name="Carmona M.J."/>
            <person name="Serra M."/>
            <person name="Gomez A."/>
        </authorList>
    </citation>
    <scope>NUCLEOTIDE SEQUENCE [LARGE SCALE GENOMIC DNA]</scope>
    <source>
        <strain evidence="5">HYR1</strain>
    </source>
</reference>
<proteinExistence type="predicted"/>
<gene>
    <name evidence="5" type="ORF">BpHYR1_053479</name>
</gene>
<dbReference type="Pfam" id="PF17218">
    <property type="entry name" value="CBX7_C"/>
    <property type="match status" value="1"/>
</dbReference>
<feature type="compositionally biased region" description="Basic and acidic residues" evidence="3">
    <location>
        <begin position="80"/>
        <end position="100"/>
    </location>
</feature>
<dbReference type="SUPFAM" id="SSF54160">
    <property type="entry name" value="Chromo domain-like"/>
    <property type="match status" value="1"/>
</dbReference>
<dbReference type="InterPro" id="IPR016197">
    <property type="entry name" value="Chromo-like_dom_sf"/>
</dbReference>
<dbReference type="PANTHER" id="PTHR46389:SF3">
    <property type="entry name" value="POLYCOMB GROUP PROTEIN PC"/>
    <property type="match status" value="1"/>
</dbReference>
<dbReference type="InterPro" id="IPR000953">
    <property type="entry name" value="Chromo/chromo_shadow_dom"/>
</dbReference>
<comment type="caution">
    <text evidence="5">The sequence shown here is derived from an EMBL/GenBank/DDBJ whole genome shotgun (WGS) entry which is preliminary data.</text>
</comment>
<accession>A0A3M7R3P0</accession>
<feature type="compositionally biased region" description="Low complexity" evidence="3">
    <location>
        <begin position="116"/>
        <end position="131"/>
    </location>
</feature>
<dbReference type="GO" id="GO:0000122">
    <property type="term" value="P:negative regulation of transcription by RNA polymerase II"/>
    <property type="evidence" value="ECO:0007669"/>
    <property type="project" value="TreeGrafter"/>
</dbReference>
<evidence type="ECO:0000256" key="2">
    <source>
        <dbReference type="ARBA" id="ARBA00023242"/>
    </source>
</evidence>
<evidence type="ECO:0000256" key="1">
    <source>
        <dbReference type="ARBA" id="ARBA00004123"/>
    </source>
</evidence>
<evidence type="ECO:0000259" key="4">
    <source>
        <dbReference type="PROSITE" id="PS50013"/>
    </source>
</evidence>
<dbReference type="PROSITE" id="PS00598">
    <property type="entry name" value="CHROMO_1"/>
    <property type="match status" value="1"/>
</dbReference>
<dbReference type="Gene3D" id="2.40.50.40">
    <property type="match status" value="1"/>
</dbReference>
<name>A0A3M7R3P0_BRAPC</name>
<feature type="compositionally biased region" description="Basic residues" evidence="3">
    <location>
        <begin position="149"/>
        <end position="158"/>
    </location>
</feature>
<comment type="subcellular location">
    <subcellularLocation>
        <location evidence="1">Nucleus</location>
    </subcellularLocation>
</comment>
<feature type="region of interest" description="Disordered" evidence="3">
    <location>
        <begin position="70"/>
        <end position="186"/>
    </location>
</feature>